<dbReference type="NCBIfam" id="NF004741">
    <property type="entry name" value="PRK06076.1-2"/>
    <property type="match status" value="1"/>
</dbReference>
<dbReference type="InterPro" id="IPR001694">
    <property type="entry name" value="NADH_UbQ_OxRdtase_su1/FPO"/>
</dbReference>
<feature type="transmembrane region" description="Helical" evidence="5">
    <location>
        <begin position="276"/>
        <end position="300"/>
    </location>
</feature>
<evidence type="ECO:0000256" key="1">
    <source>
        <dbReference type="ARBA" id="ARBA00004141"/>
    </source>
</evidence>
<keyword evidence="9" id="KW-1185">Reference proteome</keyword>
<proteinExistence type="inferred from homology"/>
<dbReference type="GO" id="GO:0003954">
    <property type="term" value="F:NADH dehydrogenase activity"/>
    <property type="evidence" value="ECO:0007669"/>
    <property type="project" value="TreeGrafter"/>
</dbReference>
<keyword evidence="3 5" id="KW-1133">Transmembrane helix</keyword>
<feature type="transmembrane region" description="Helical" evidence="5">
    <location>
        <begin position="225"/>
        <end position="245"/>
    </location>
</feature>
<dbReference type="EMBL" id="CP063458">
    <property type="protein sequence ID" value="QOV90759.1"/>
    <property type="molecule type" value="Genomic_DNA"/>
</dbReference>
<evidence type="ECO:0000256" key="7">
    <source>
        <dbReference type="SAM" id="MobiDB-lite"/>
    </source>
</evidence>
<comment type="catalytic activity">
    <reaction evidence="5">
        <text>a quinone + NADH + 5 H(+)(in) = a quinol + NAD(+) + 4 H(+)(out)</text>
        <dbReference type="Rhea" id="RHEA:57888"/>
        <dbReference type="ChEBI" id="CHEBI:15378"/>
        <dbReference type="ChEBI" id="CHEBI:24646"/>
        <dbReference type="ChEBI" id="CHEBI:57540"/>
        <dbReference type="ChEBI" id="CHEBI:57945"/>
        <dbReference type="ChEBI" id="CHEBI:132124"/>
    </reaction>
</comment>
<keyword evidence="5" id="KW-1278">Translocase</keyword>
<keyword evidence="5" id="KW-1003">Cell membrane</keyword>
<name>A0A7M2WZ95_9BACT</name>
<evidence type="ECO:0000256" key="6">
    <source>
        <dbReference type="RuleBase" id="RU000471"/>
    </source>
</evidence>
<dbReference type="PANTHER" id="PTHR11432:SF3">
    <property type="entry name" value="NADH-UBIQUINONE OXIDOREDUCTASE CHAIN 1"/>
    <property type="match status" value="1"/>
</dbReference>
<dbReference type="InterPro" id="IPR018086">
    <property type="entry name" value="NADH_UbQ_OxRdtase_su1_CS"/>
</dbReference>
<comment type="similarity">
    <text evidence="5 6">Belongs to the complex I subunit 1 family.</text>
</comment>
<comment type="function">
    <text evidence="5">NDH-1 shuttles electrons from NADH, via FMN and iron-sulfur (Fe-S) centers, to quinones in the respiratory chain. The immediate electron acceptor for the enzyme in this species is believed to be ubiquinone. Couples the redox reaction to proton translocation (for every two electrons transferred, four hydrogen ions are translocated across the cytoplasmic membrane), and thus conserves the redox energy in a proton gradient. This subunit may bind ubiquinone.</text>
</comment>
<feature type="region of interest" description="Disordered" evidence="7">
    <location>
        <begin position="457"/>
        <end position="478"/>
    </location>
</feature>
<dbReference type="RefSeq" id="WP_206293859.1">
    <property type="nucleotide sequence ID" value="NZ_CP063458.1"/>
</dbReference>
<organism evidence="8 9">
    <name type="scientific">Humisphaera borealis</name>
    <dbReference type="NCBI Taxonomy" id="2807512"/>
    <lineage>
        <taxon>Bacteria</taxon>
        <taxon>Pseudomonadati</taxon>
        <taxon>Planctomycetota</taxon>
        <taxon>Phycisphaerae</taxon>
        <taxon>Tepidisphaerales</taxon>
        <taxon>Tepidisphaeraceae</taxon>
        <taxon>Humisphaera</taxon>
    </lineage>
</organism>
<dbReference type="PROSITE" id="PS00668">
    <property type="entry name" value="COMPLEX1_ND1_2"/>
    <property type="match status" value="1"/>
</dbReference>
<feature type="transmembrane region" description="Helical" evidence="5">
    <location>
        <begin position="43"/>
        <end position="67"/>
    </location>
</feature>
<evidence type="ECO:0000256" key="4">
    <source>
        <dbReference type="ARBA" id="ARBA00023136"/>
    </source>
</evidence>
<evidence type="ECO:0000313" key="9">
    <source>
        <dbReference type="Proteomes" id="UP000593765"/>
    </source>
</evidence>
<dbReference type="GO" id="GO:0009060">
    <property type="term" value="P:aerobic respiration"/>
    <property type="evidence" value="ECO:0007669"/>
    <property type="project" value="TreeGrafter"/>
</dbReference>
<protein>
    <recommendedName>
        <fullName evidence="5">NADH-quinone oxidoreductase subunit H</fullName>
        <ecNumber evidence="5">7.1.1.-</ecNumber>
    </recommendedName>
    <alternativeName>
        <fullName evidence="5">NADH dehydrogenase I subunit H</fullName>
    </alternativeName>
    <alternativeName>
        <fullName evidence="5">NDH-1 subunit H</fullName>
    </alternativeName>
</protein>
<dbReference type="AlphaFoldDB" id="A0A7M2WZ95"/>
<feature type="transmembrane region" description="Helical" evidence="5">
    <location>
        <begin position="411"/>
        <end position="441"/>
    </location>
</feature>
<reference evidence="8 9" key="1">
    <citation type="submission" date="2020-10" db="EMBL/GenBank/DDBJ databases">
        <title>Wide distribution of Phycisphaera-like planctomycetes from WD2101 soil group in peatlands and genome analysis of the first cultivated representative.</title>
        <authorList>
            <person name="Dedysh S.N."/>
            <person name="Beletsky A.V."/>
            <person name="Ivanova A."/>
            <person name="Kulichevskaya I.S."/>
            <person name="Suzina N.E."/>
            <person name="Philippov D.A."/>
            <person name="Rakitin A.L."/>
            <person name="Mardanov A.V."/>
            <person name="Ravin N.V."/>
        </authorList>
    </citation>
    <scope>NUCLEOTIDE SEQUENCE [LARGE SCALE GENOMIC DNA]</scope>
    <source>
        <strain evidence="8 9">M1803</strain>
    </source>
</reference>
<feature type="transmembrane region" description="Helical" evidence="5">
    <location>
        <begin position="324"/>
        <end position="351"/>
    </location>
</feature>
<gene>
    <name evidence="5 8" type="primary">nuoH</name>
    <name evidence="8" type="ORF">IPV69_05205</name>
</gene>
<feature type="transmembrane region" description="Helical" evidence="5">
    <location>
        <begin position="118"/>
        <end position="137"/>
    </location>
</feature>
<feature type="transmembrane region" description="Helical" evidence="5">
    <location>
        <begin position="192"/>
        <end position="213"/>
    </location>
</feature>
<dbReference type="GO" id="GO:0016655">
    <property type="term" value="F:oxidoreductase activity, acting on NAD(P)H, quinone or similar compound as acceptor"/>
    <property type="evidence" value="ECO:0007669"/>
    <property type="project" value="UniProtKB-UniRule"/>
</dbReference>
<evidence type="ECO:0000256" key="3">
    <source>
        <dbReference type="ARBA" id="ARBA00022989"/>
    </source>
</evidence>
<keyword evidence="5" id="KW-0830">Ubiquinone</keyword>
<evidence type="ECO:0000256" key="2">
    <source>
        <dbReference type="ARBA" id="ARBA00022692"/>
    </source>
</evidence>
<keyword evidence="5 6" id="KW-0520">NAD</keyword>
<dbReference type="PROSITE" id="PS00667">
    <property type="entry name" value="COMPLEX1_ND1_1"/>
    <property type="match status" value="1"/>
</dbReference>
<dbReference type="PANTHER" id="PTHR11432">
    <property type="entry name" value="NADH DEHYDROGENASE SUBUNIT 1"/>
    <property type="match status" value="1"/>
</dbReference>
<feature type="transmembrane region" description="Helical" evidence="5">
    <location>
        <begin position="363"/>
        <end position="391"/>
    </location>
</feature>
<keyword evidence="8" id="KW-0560">Oxidoreductase</keyword>
<keyword evidence="2 5" id="KW-0812">Transmembrane</keyword>
<dbReference type="Proteomes" id="UP000593765">
    <property type="component" value="Chromosome"/>
</dbReference>
<dbReference type="EC" id="7.1.1.-" evidence="5"/>
<comment type="subunit">
    <text evidence="5">NDH-1 is composed of 14 different subunits. Subunits NuoA, H, J, K, L, M, N constitute the membrane sector of the complex.</text>
</comment>
<evidence type="ECO:0000313" key="8">
    <source>
        <dbReference type="EMBL" id="QOV90759.1"/>
    </source>
</evidence>
<feature type="transmembrane region" description="Helical" evidence="5">
    <location>
        <begin position="149"/>
        <end position="171"/>
    </location>
</feature>
<comment type="subcellular location">
    <subcellularLocation>
        <location evidence="5 6">Cell membrane</location>
        <topology evidence="5 6">Multi-pass membrane protein</topology>
    </subcellularLocation>
    <subcellularLocation>
        <location evidence="1">Membrane</location>
        <topology evidence="1">Multi-pass membrane protein</topology>
    </subcellularLocation>
</comment>
<dbReference type="Pfam" id="PF00146">
    <property type="entry name" value="NADHdh"/>
    <property type="match status" value="1"/>
</dbReference>
<keyword evidence="4 5" id="KW-0472">Membrane</keyword>
<evidence type="ECO:0000256" key="5">
    <source>
        <dbReference type="HAMAP-Rule" id="MF_01350"/>
    </source>
</evidence>
<dbReference type="GO" id="GO:0005886">
    <property type="term" value="C:plasma membrane"/>
    <property type="evidence" value="ECO:0007669"/>
    <property type="project" value="UniProtKB-SubCell"/>
</dbReference>
<dbReference type="HAMAP" id="MF_01350">
    <property type="entry name" value="NDH1_NuoH"/>
    <property type="match status" value="1"/>
</dbReference>
<keyword evidence="5" id="KW-0874">Quinone</keyword>
<dbReference type="GO" id="GO:0048038">
    <property type="term" value="F:quinone binding"/>
    <property type="evidence" value="ECO:0007669"/>
    <property type="project" value="UniProtKB-KW"/>
</dbReference>
<sequence length="478" mass="52041">MPFPLIESWLGSVAAAPTNDLAFSMRDWVFERIGLPLNPWTDVAFGLFLIATVFIGIISLTALLGIWGERKVAGRIQSRHGPNRVGPVGLLQSIADGVKLLTKEDLAPKAADHLLFRLAPYLAFVPVFVSFLALPFGPEMTFEPRLAVGVFWILAILSVEVLGVILAGWASNNKWAVYGAMREACQMVSYEIPLGLAIITAVLTAGSMNLVHLGHLQSGGLHTWIIFKSPFVFAAFFVYFVAALASNKRAPFDLPESESELVAGYHTEYSGLRFSFFFFAEYAGMFVVSAIQVALFLGGWNDPFGLLGYYHHHFLHDPAGANGFGLVAVNLIGVGVFMGKCAILIYIQMWIRWTLPRPRIDQVLYVCVKVLLPLSCVLLLGAAIWALLIPGQAGVPWRDYMPFTMEAWKTAYGALATQSVLAAAGVVLVATVLAWIAHAFVTGRNLKQRLTEPAPIDPAPAKVQKPSGPTAETKAVLT</sequence>
<dbReference type="KEGG" id="hbs:IPV69_05205"/>
<accession>A0A7M2WZ95</accession>